<protein>
    <submittedName>
        <fullName evidence="6">Epidermal growth factor receptor substrate 15-like 1</fullName>
    </submittedName>
</protein>
<evidence type="ECO:0000313" key="6">
    <source>
        <dbReference type="EMBL" id="CAB3243128.1"/>
    </source>
</evidence>
<dbReference type="InterPro" id="IPR003903">
    <property type="entry name" value="UIM_dom"/>
</dbReference>
<feature type="compositionally biased region" description="Basic and acidic residues" evidence="3">
    <location>
        <begin position="755"/>
        <end position="779"/>
    </location>
</feature>
<dbReference type="Gene3D" id="1.10.287.1490">
    <property type="match status" value="1"/>
</dbReference>
<dbReference type="PANTHER" id="PTHR11216:SF176">
    <property type="entry name" value="EPIDERMAL GROWTH FACTOR RECEPTOR PATHWAY SUBSTRATE CLONE 15, ISOFORM A"/>
    <property type="match status" value="1"/>
</dbReference>
<dbReference type="Gene3D" id="1.10.238.10">
    <property type="entry name" value="EF-hand"/>
    <property type="match status" value="2"/>
</dbReference>
<dbReference type="GO" id="GO:0005509">
    <property type="term" value="F:calcium ion binding"/>
    <property type="evidence" value="ECO:0007669"/>
    <property type="project" value="InterPro"/>
</dbReference>
<feature type="compositionally biased region" description="Basic residues" evidence="3">
    <location>
        <begin position="780"/>
        <end position="790"/>
    </location>
</feature>
<dbReference type="InterPro" id="IPR002048">
    <property type="entry name" value="EF_hand_dom"/>
</dbReference>
<dbReference type="PANTHER" id="PTHR11216">
    <property type="entry name" value="EH DOMAIN"/>
    <property type="match status" value="1"/>
</dbReference>
<dbReference type="GO" id="GO:0006897">
    <property type="term" value="P:endocytosis"/>
    <property type="evidence" value="ECO:0007669"/>
    <property type="project" value="TreeGrafter"/>
</dbReference>
<evidence type="ECO:0000259" key="5">
    <source>
        <dbReference type="PROSITE" id="PS50222"/>
    </source>
</evidence>
<dbReference type="SMART" id="SM00054">
    <property type="entry name" value="EFh"/>
    <property type="match status" value="1"/>
</dbReference>
<feature type="coiled-coil region" evidence="2">
    <location>
        <begin position="283"/>
        <end position="471"/>
    </location>
</feature>
<proteinExistence type="evidence at transcript level"/>
<feature type="compositionally biased region" description="Basic and acidic residues" evidence="3">
    <location>
        <begin position="518"/>
        <end position="528"/>
    </location>
</feature>
<evidence type="ECO:0000259" key="4">
    <source>
        <dbReference type="PROSITE" id="PS50031"/>
    </source>
</evidence>
<keyword evidence="6" id="KW-0675">Receptor</keyword>
<feature type="domain" description="EF-hand" evidence="5">
    <location>
        <begin position="52"/>
        <end position="87"/>
    </location>
</feature>
<feature type="region of interest" description="Disordered" evidence="3">
    <location>
        <begin position="137"/>
        <end position="156"/>
    </location>
</feature>
<feature type="compositionally biased region" description="Low complexity" evidence="3">
    <location>
        <begin position="137"/>
        <end position="150"/>
    </location>
</feature>
<dbReference type="PROSITE" id="PS50222">
    <property type="entry name" value="EF_HAND_2"/>
    <property type="match status" value="1"/>
</dbReference>
<feature type="compositionally biased region" description="Low complexity" evidence="3">
    <location>
        <begin position="546"/>
        <end position="583"/>
    </location>
</feature>
<evidence type="ECO:0000256" key="3">
    <source>
        <dbReference type="SAM" id="MobiDB-lite"/>
    </source>
</evidence>
<dbReference type="InterPro" id="IPR011992">
    <property type="entry name" value="EF-hand-dom_pair"/>
</dbReference>
<dbReference type="SUPFAM" id="SSF47473">
    <property type="entry name" value="EF-hand"/>
    <property type="match status" value="2"/>
</dbReference>
<dbReference type="InterPro" id="IPR000261">
    <property type="entry name" value="EH_dom"/>
</dbReference>
<accession>A0A6F9DC84</accession>
<feature type="domain" description="EH" evidence="4">
    <location>
        <begin position="20"/>
        <end position="108"/>
    </location>
</feature>
<dbReference type="SMART" id="SM00027">
    <property type="entry name" value="EH"/>
    <property type="match status" value="2"/>
</dbReference>
<dbReference type="GO" id="GO:0005886">
    <property type="term" value="C:plasma membrane"/>
    <property type="evidence" value="ECO:0007669"/>
    <property type="project" value="TreeGrafter"/>
</dbReference>
<evidence type="ECO:0000256" key="2">
    <source>
        <dbReference type="SAM" id="Coils"/>
    </source>
</evidence>
<feature type="compositionally biased region" description="Basic and acidic residues" evidence="3">
    <location>
        <begin position="805"/>
        <end position="822"/>
    </location>
</feature>
<feature type="compositionally biased region" description="Basic and acidic residues" evidence="3">
    <location>
        <begin position="693"/>
        <end position="708"/>
    </location>
</feature>
<dbReference type="PROSITE" id="PS50330">
    <property type="entry name" value="UIM"/>
    <property type="match status" value="2"/>
</dbReference>
<dbReference type="PROSITE" id="PS00018">
    <property type="entry name" value="EF_HAND_1"/>
    <property type="match status" value="1"/>
</dbReference>
<dbReference type="GO" id="GO:0005737">
    <property type="term" value="C:cytoplasm"/>
    <property type="evidence" value="ECO:0007669"/>
    <property type="project" value="TreeGrafter"/>
</dbReference>
<dbReference type="Pfam" id="PF12763">
    <property type="entry name" value="EH"/>
    <property type="match status" value="2"/>
</dbReference>
<evidence type="ECO:0000256" key="1">
    <source>
        <dbReference type="ARBA" id="ARBA00022837"/>
    </source>
</evidence>
<keyword evidence="2" id="KW-0175">Coiled coil</keyword>
<dbReference type="PROSITE" id="PS50031">
    <property type="entry name" value="EH"/>
    <property type="match status" value="2"/>
</dbReference>
<dbReference type="InterPro" id="IPR018247">
    <property type="entry name" value="EF_Hand_1_Ca_BS"/>
</dbReference>
<dbReference type="EMBL" id="LR784907">
    <property type="protein sequence ID" value="CAB3243128.1"/>
    <property type="molecule type" value="mRNA"/>
</dbReference>
<feature type="region of interest" description="Disordered" evidence="3">
    <location>
        <begin position="518"/>
        <end position="837"/>
    </location>
</feature>
<sequence length="837" mass="90346">MSLGFSLSSSDPAWSIQGSEKVKYENIFDSLGPVAGKLSGEVVRPVLMNSKLPVDTLGKVWELSDIDKDGFLDRDEFCVAMHLVYRAIEKEPVPASLSLELLPPSKRSLAPIATTASNDKKLPVGAVAVLPPMPSSPALSLSRHGSTSSSVPGISPKHSVQAAQTTLPPQWIVSQADRMRFSGIFQQKKDPDGLISGATARDVFVQSGLPQPILAHVWGMCDNQHFGKLRADQFVLAMHLISQKVKGIELPTQITPEMFSQTSLDSGFGDTGSISDGSSGIGDSAAIRELDALNQEIEELRREKEALTAEIQQKEVTIKNVNNEVQELQDTLDRDSSSLAQLECDKAEAHTRLEELEQQRNKLDSMLSDARIKLQEENENIKSLRAQIAAQEASVNQQETDLRKIRNDLAELKQEETQLEQRLEAGKQQQENISRTTKQAQTEITQVQSQIKQLQDQEKNVKSNIDQYDNAIAAIKSESNGDFSFDAFTTANTTIGISESVFSMGGLQEKVDDIQKDLSEDPFKDNPDPFKTSDPFEGSDPFSGADPFGTSAPTTTTSSTDPFAGSDPFASSSTTSAAPSDPFQSSETPAFASEPFPAQTTSSDPFSGQDPFANNASSTSAFDQTPSSTFSTDPFGTSDIFSSSANSTMNKSNTPKPSSLASGKETTTTSSMFDTGSFASAFADNKDSGSMFKDIDTFPKTTSKENKADPWGSAFGGSGKTGAENDPFGGDSFIKSSSGGESGADLFGDAFGAAKPDKKAPPRPAKPDDMTVKGTESKQGKHGGKHKKPKSKEMSEAEQLAWAQEESRKAEAERLRKQRQEQEDLELAIKLSQQDGN</sequence>
<reference evidence="6" key="1">
    <citation type="submission" date="2020-04" db="EMBL/GenBank/DDBJ databases">
        <authorList>
            <person name="Neveu A P."/>
        </authorList>
    </citation>
    <scope>NUCLEOTIDE SEQUENCE</scope>
    <source>
        <tissue evidence="6">Whole embryo</tissue>
    </source>
</reference>
<dbReference type="GO" id="GO:0016197">
    <property type="term" value="P:endosomal transport"/>
    <property type="evidence" value="ECO:0007669"/>
    <property type="project" value="TreeGrafter"/>
</dbReference>
<name>A0A6F9DC84_9ASCI</name>
<feature type="domain" description="EH" evidence="4">
    <location>
        <begin position="177"/>
        <end position="265"/>
    </location>
</feature>
<feature type="compositionally biased region" description="Low complexity" evidence="3">
    <location>
        <begin position="743"/>
        <end position="754"/>
    </location>
</feature>
<organism evidence="6">
    <name type="scientific">Phallusia mammillata</name>
    <dbReference type="NCBI Taxonomy" id="59560"/>
    <lineage>
        <taxon>Eukaryota</taxon>
        <taxon>Metazoa</taxon>
        <taxon>Chordata</taxon>
        <taxon>Tunicata</taxon>
        <taxon>Ascidiacea</taxon>
        <taxon>Phlebobranchia</taxon>
        <taxon>Ascidiidae</taxon>
        <taxon>Phallusia</taxon>
    </lineage>
</organism>
<dbReference type="AlphaFoldDB" id="A0A6F9DC84"/>
<gene>
    <name evidence="6" type="primary">Eps15l1</name>
</gene>
<feature type="compositionally biased region" description="Polar residues" evidence="3">
    <location>
        <begin position="598"/>
        <end position="678"/>
    </location>
</feature>
<keyword evidence="1" id="KW-0106">Calcium</keyword>
<dbReference type="CDD" id="cd00052">
    <property type="entry name" value="EH"/>
    <property type="match status" value="2"/>
</dbReference>